<dbReference type="SUPFAM" id="SSF53187">
    <property type="entry name" value="Zn-dependent exopeptidases"/>
    <property type="match status" value="1"/>
</dbReference>
<keyword evidence="1" id="KW-0812">Transmembrane</keyword>
<dbReference type="RefSeq" id="WP_179536965.1">
    <property type="nucleotide sequence ID" value="NZ_JACBYW010000008.1"/>
</dbReference>
<sequence>MSASTDVAAPDRSRKSRWLSITGLIALLLLGALSALDRRPPAPRPPSAPVSEFSAARAMDHIDRISGAPRTLGSTQHAETRDYLLDRLDSWGWNTEVQRSVGATHDTGDSTRQLAAVTNVVATMPGTAPSGTVLLAAHYDSVPGSPGAADDGIGVGALLETARALSSDDAEPRNNVTLLITDAEELGLLGAEAFVRDHADEFEHTVLLNHEARGNSGVPTTFRTTSPNGTLLEVLSHAPGAVANSAFEAAFEALPNDTDVTRFTEGDLNSYDTAVTGGGAYYHTPLDTPERLSRPSLQQMGRASLVMTRELAATDLAAVRESGHELVITLPWGPVRYPRAVEAPLAWAMLALAVGVVALSRRRRALTLPHAGAGAVAALGTPAAAGAAAFAVWKVAAAVDPGQLSVAVGVPYRPEPYRIAMLLAGAGVVLGSYALLRRRIGANALAPGGLLAFALLAVSATSAMPGASSLLVPPVLPVVLGALVTVLMPARWRTGRAAVLLLALVPAAVLLGPNVLGAFEVGLGMGGTLGTLFLAMFVWLALPLIENLWTDPGRPRTGTNRRRVVVPALGVVLVTALTASGLVVNRAGVTPPRQERILYSVDADTGKARWAAPDTPDTSWSRSLLTRGPAVLDDAFPWKDDQRLAHGPAPAAQLPAPRLEVLTDRARADGSRALTLRLSSARGVSGVGLWISGEQATVRAATVAGRQLSIDEPEAGFGILFDGTPGSGVEVRLVLEQHRATLPVRIADRGHDLRKVPGFAPPEDRVLVTPAVAVTSTRTL</sequence>
<evidence type="ECO:0000313" key="4">
    <source>
        <dbReference type="Proteomes" id="UP000548304"/>
    </source>
</evidence>
<reference evidence="3 4" key="1">
    <citation type="submission" date="2020-07" db="EMBL/GenBank/DDBJ databases">
        <title>Genomic Encyclopedia of Type Strains, Phase III (KMG-III): the genomes of soil and plant-associated and newly described type strains.</title>
        <authorList>
            <person name="Whitman W."/>
        </authorList>
    </citation>
    <scope>NUCLEOTIDE SEQUENCE [LARGE SCALE GENOMIC DNA]</scope>
    <source>
        <strain evidence="3 4">CECT 8576</strain>
    </source>
</reference>
<dbReference type="Pfam" id="PF04389">
    <property type="entry name" value="Peptidase_M28"/>
    <property type="match status" value="1"/>
</dbReference>
<evidence type="ECO:0000256" key="1">
    <source>
        <dbReference type="SAM" id="Phobius"/>
    </source>
</evidence>
<feature type="transmembrane region" description="Helical" evidence="1">
    <location>
        <begin position="470"/>
        <end position="490"/>
    </location>
</feature>
<keyword evidence="1" id="KW-1133">Transmembrane helix</keyword>
<protein>
    <recommendedName>
        <fullName evidence="2">Peptidase M28 domain-containing protein</fullName>
    </recommendedName>
</protein>
<comment type="caution">
    <text evidence="3">The sequence shown here is derived from an EMBL/GenBank/DDBJ whole genome shotgun (WGS) entry which is preliminary data.</text>
</comment>
<feature type="transmembrane region" description="Helical" evidence="1">
    <location>
        <begin position="372"/>
        <end position="396"/>
    </location>
</feature>
<accession>A0A852Z397</accession>
<organism evidence="3 4">
    <name type="scientific">Actinopolyspora biskrensis</name>
    <dbReference type="NCBI Taxonomy" id="1470178"/>
    <lineage>
        <taxon>Bacteria</taxon>
        <taxon>Bacillati</taxon>
        <taxon>Actinomycetota</taxon>
        <taxon>Actinomycetes</taxon>
        <taxon>Actinopolysporales</taxon>
        <taxon>Actinopolysporaceae</taxon>
        <taxon>Actinopolyspora</taxon>
    </lineage>
</organism>
<dbReference type="AlphaFoldDB" id="A0A852Z397"/>
<dbReference type="Gene3D" id="3.40.630.10">
    <property type="entry name" value="Zn peptidases"/>
    <property type="match status" value="1"/>
</dbReference>
<dbReference type="InterPro" id="IPR045175">
    <property type="entry name" value="M28_fam"/>
</dbReference>
<feature type="transmembrane region" description="Helical" evidence="1">
    <location>
        <begin position="564"/>
        <end position="584"/>
    </location>
</feature>
<dbReference type="PANTHER" id="PTHR12147">
    <property type="entry name" value="METALLOPEPTIDASE M28 FAMILY MEMBER"/>
    <property type="match status" value="1"/>
</dbReference>
<dbReference type="EMBL" id="JACBYW010000008">
    <property type="protein sequence ID" value="NYH80630.1"/>
    <property type="molecule type" value="Genomic_DNA"/>
</dbReference>
<keyword evidence="4" id="KW-1185">Reference proteome</keyword>
<feature type="transmembrane region" description="Helical" evidence="1">
    <location>
        <begin position="522"/>
        <end position="544"/>
    </location>
</feature>
<dbReference type="InterPro" id="IPR007484">
    <property type="entry name" value="Peptidase_M28"/>
</dbReference>
<dbReference type="Proteomes" id="UP000548304">
    <property type="component" value="Unassembled WGS sequence"/>
</dbReference>
<evidence type="ECO:0000313" key="3">
    <source>
        <dbReference type="EMBL" id="NYH80630.1"/>
    </source>
</evidence>
<proteinExistence type="predicted"/>
<dbReference type="GO" id="GO:0006508">
    <property type="term" value="P:proteolysis"/>
    <property type="evidence" value="ECO:0007669"/>
    <property type="project" value="InterPro"/>
</dbReference>
<feature type="transmembrane region" description="Helical" evidence="1">
    <location>
        <begin position="344"/>
        <end position="360"/>
    </location>
</feature>
<feature type="transmembrane region" description="Helical" evidence="1">
    <location>
        <begin position="443"/>
        <end position="464"/>
    </location>
</feature>
<name>A0A852Z397_9ACTN</name>
<evidence type="ECO:0000259" key="2">
    <source>
        <dbReference type="Pfam" id="PF04389"/>
    </source>
</evidence>
<dbReference type="PANTHER" id="PTHR12147:SF26">
    <property type="entry name" value="PEPTIDASE M28 DOMAIN-CONTAINING PROTEIN"/>
    <property type="match status" value="1"/>
</dbReference>
<feature type="domain" description="Peptidase M28" evidence="2">
    <location>
        <begin position="119"/>
        <end position="305"/>
    </location>
</feature>
<gene>
    <name evidence="3" type="ORF">FHR84_003996</name>
</gene>
<feature type="transmembrane region" description="Helical" evidence="1">
    <location>
        <begin position="416"/>
        <end position="436"/>
    </location>
</feature>
<keyword evidence="1" id="KW-0472">Membrane</keyword>
<dbReference type="GO" id="GO:0008235">
    <property type="term" value="F:metalloexopeptidase activity"/>
    <property type="evidence" value="ECO:0007669"/>
    <property type="project" value="InterPro"/>
</dbReference>
<feature type="transmembrane region" description="Helical" evidence="1">
    <location>
        <begin position="497"/>
        <end position="516"/>
    </location>
</feature>